<reference evidence="2" key="1">
    <citation type="journal article" date="2014" name="Genome Announc.">
        <title>De novo whole-genome sequence and genome annotation of Lichtheimia ramosa.</title>
        <authorList>
            <person name="Linde J."/>
            <person name="Schwartze V."/>
            <person name="Binder U."/>
            <person name="Lass-Florl C."/>
            <person name="Voigt K."/>
            <person name="Horn F."/>
        </authorList>
    </citation>
    <scope>NUCLEOTIDE SEQUENCE</scope>
    <source>
        <strain evidence="2">JMRC FSU:6197</strain>
    </source>
</reference>
<feature type="compositionally biased region" description="Polar residues" evidence="1">
    <location>
        <begin position="57"/>
        <end position="69"/>
    </location>
</feature>
<gene>
    <name evidence="2" type="ORF">LRAMOSA11493</name>
</gene>
<dbReference type="EMBL" id="LK023355">
    <property type="protein sequence ID" value="CDS11849.1"/>
    <property type="molecule type" value="Genomic_DNA"/>
</dbReference>
<protein>
    <submittedName>
        <fullName evidence="2">Uncharacterized protein</fullName>
    </submittedName>
</protein>
<dbReference type="AlphaFoldDB" id="A0A077WX97"/>
<name>A0A077WX97_9FUNG</name>
<dbReference type="OrthoDB" id="2245207at2759"/>
<accession>A0A077WX97</accession>
<evidence type="ECO:0000256" key="1">
    <source>
        <dbReference type="SAM" id="MobiDB-lite"/>
    </source>
</evidence>
<sequence length="181" mass="20513">MCKVNSHIPLSSYHDQSVERHEPPNPVPEEANQQVDGQPEQEAQEDVQMTEAEQEAPSGSYTASSTMGLQEQEAILRKEVEESLALRFKQDNPTARIRAARKKRHEEALDNLKALQNTLQALTPTAEKEVVSRNMPGLQVLGGPQRFEDRDMHESITAFFTTFEAQIHSHSLDLNQHWCEI</sequence>
<feature type="region of interest" description="Disordered" evidence="1">
    <location>
        <begin position="1"/>
        <end position="69"/>
    </location>
</feature>
<evidence type="ECO:0000313" key="2">
    <source>
        <dbReference type="EMBL" id="CDS11849.1"/>
    </source>
</evidence>
<organism evidence="2">
    <name type="scientific">Lichtheimia ramosa</name>
    <dbReference type="NCBI Taxonomy" id="688394"/>
    <lineage>
        <taxon>Eukaryota</taxon>
        <taxon>Fungi</taxon>
        <taxon>Fungi incertae sedis</taxon>
        <taxon>Mucoromycota</taxon>
        <taxon>Mucoromycotina</taxon>
        <taxon>Mucoromycetes</taxon>
        <taxon>Mucorales</taxon>
        <taxon>Lichtheimiaceae</taxon>
        <taxon>Lichtheimia</taxon>
    </lineage>
</organism>
<proteinExistence type="predicted"/>